<evidence type="ECO:0000256" key="1">
    <source>
        <dbReference type="SAM" id="MobiDB-lite"/>
    </source>
</evidence>
<name>A0A7W9ERG4_9SPHN</name>
<keyword evidence="2" id="KW-0732">Signal</keyword>
<reference evidence="3 4" key="1">
    <citation type="submission" date="2020-08" db="EMBL/GenBank/DDBJ databases">
        <title>Genomic Encyclopedia of Type Strains, Phase IV (KMG-IV): sequencing the most valuable type-strain genomes for metagenomic binning, comparative biology and taxonomic classification.</title>
        <authorList>
            <person name="Goeker M."/>
        </authorList>
    </citation>
    <scope>NUCLEOTIDE SEQUENCE [LARGE SCALE GENOMIC DNA]</scope>
    <source>
        <strain evidence="3 4">DSM 27163</strain>
    </source>
</reference>
<dbReference type="AlphaFoldDB" id="A0A7W9ERG4"/>
<feature type="chain" id="PRO_5031279418" description="Translation initiation factor IF-2" evidence="2">
    <location>
        <begin position="18"/>
        <end position="281"/>
    </location>
</feature>
<dbReference type="RefSeq" id="WP_184099536.1">
    <property type="nucleotide sequence ID" value="NZ_JACIJH010000010.1"/>
</dbReference>
<sequence length="281" mass="30859">MARWLRRPFSLALGALATTTLGGCYYGDMTSAGYGGNYACAADYYDYDPYAYDDGYGYDCYDSSDYGSGFVSIGFGGGWYDDYYYPGYGMWMYDHYRNRYPLSGRYLGYWGGRRAWWKHRGDRDGHWNSGKGDGPRHEGRPSRPNRPDRPHRPGKWNGHDRDHDGPRGHAPRPGDGANQAPPAASHPGTPGRGPGATRPRPTPPAAGSGGRRPGTQPLRPRRPDPSSRPAAGNHRPPVTRPAARPAPTARPAPARPAPRAAPARPAPRSDRAARIRATRDE</sequence>
<feature type="signal peptide" evidence="2">
    <location>
        <begin position="1"/>
        <end position="17"/>
    </location>
</feature>
<comment type="caution">
    <text evidence="3">The sequence shown here is derived from an EMBL/GenBank/DDBJ whole genome shotgun (WGS) entry which is preliminary data.</text>
</comment>
<proteinExistence type="predicted"/>
<keyword evidence="4" id="KW-1185">Reference proteome</keyword>
<feature type="region of interest" description="Disordered" evidence="1">
    <location>
        <begin position="121"/>
        <end position="281"/>
    </location>
</feature>
<evidence type="ECO:0000313" key="3">
    <source>
        <dbReference type="EMBL" id="MBB5707549.1"/>
    </source>
</evidence>
<evidence type="ECO:0008006" key="5">
    <source>
        <dbReference type="Google" id="ProtNLM"/>
    </source>
</evidence>
<evidence type="ECO:0000256" key="2">
    <source>
        <dbReference type="SAM" id="SignalP"/>
    </source>
</evidence>
<protein>
    <recommendedName>
        <fullName evidence="5">Translation initiation factor IF-2</fullName>
    </recommendedName>
</protein>
<organism evidence="3 4">
    <name type="scientific">Sphingopyxis panaciterrulae</name>
    <dbReference type="NCBI Taxonomy" id="462372"/>
    <lineage>
        <taxon>Bacteria</taxon>
        <taxon>Pseudomonadati</taxon>
        <taxon>Pseudomonadota</taxon>
        <taxon>Alphaproteobacteria</taxon>
        <taxon>Sphingomonadales</taxon>
        <taxon>Sphingomonadaceae</taxon>
        <taxon>Sphingopyxis</taxon>
    </lineage>
</organism>
<dbReference type="PROSITE" id="PS51257">
    <property type="entry name" value="PROKAR_LIPOPROTEIN"/>
    <property type="match status" value="1"/>
</dbReference>
<dbReference type="EMBL" id="JACIJH010000010">
    <property type="protein sequence ID" value="MBB5707549.1"/>
    <property type="molecule type" value="Genomic_DNA"/>
</dbReference>
<feature type="compositionally biased region" description="Basic and acidic residues" evidence="1">
    <location>
        <begin position="267"/>
        <end position="281"/>
    </location>
</feature>
<accession>A0A7W9ERG4</accession>
<feature type="compositionally biased region" description="Basic and acidic residues" evidence="1">
    <location>
        <begin position="133"/>
        <end position="167"/>
    </location>
</feature>
<evidence type="ECO:0000313" key="4">
    <source>
        <dbReference type="Proteomes" id="UP000537161"/>
    </source>
</evidence>
<dbReference type="Proteomes" id="UP000537161">
    <property type="component" value="Unassembled WGS sequence"/>
</dbReference>
<gene>
    <name evidence="3" type="ORF">FHR21_002916</name>
</gene>